<dbReference type="EMBL" id="KQ964267">
    <property type="protein sequence ID" value="KXJ86557.1"/>
    <property type="molecule type" value="Genomic_DNA"/>
</dbReference>
<dbReference type="InParanoid" id="A0A136INP0"/>
<gene>
    <name evidence="1" type="ORF">Micbo1qcDRAFT_168360</name>
</gene>
<dbReference type="Proteomes" id="UP000070501">
    <property type="component" value="Unassembled WGS sequence"/>
</dbReference>
<organism evidence="1 2">
    <name type="scientific">Microdochium bolleyi</name>
    <dbReference type="NCBI Taxonomy" id="196109"/>
    <lineage>
        <taxon>Eukaryota</taxon>
        <taxon>Fungi</taxon>
        <taxon>Dikarya</taxon>
        <taxon>Ascomycota</taxon>
        <taxon>Pezizomycotina</taxon>
        <taxon>Sordariomycetes</taxon>
        <taxon>Xylariomycetidae</taxon>
        <taxon>Xylariales</taxon>
        <taxon>Microdochiaceae</taxon>
        <taxon>Microdochium</taxon>
    </lineage>
</organism>
<evidence type="ECO:0000313" key="2">
    <source>
        <dbReference type="Proteomes" id="UP000070501"/>
    </source>
</evidence>
<accession>A0A136INP0</accession>
<proteinExistence type="predicted"/>
<name>A0A136INP0_9PEZI</name>
<protein>
    <submittedName>
        <fullName evidence="1">Uncharacterized protein</fullName>
    </submittedName>
</protein>
<evidence type="ECO:0000313" key="1">
    <source>
        <dbReference type="EMBL" id="KXJ86557.1"/>
    </source>
</evidence>
<reference evidence="2" key="1">
    <citation type="submission" date="2016-02" db="EMBL/GenBank/DDBJ databases">
        <title>Draft genome sequence of Microdochium bolleyi, a fungal endophyte of beachgrass.</title>
        <authorList>
            <consortium name="DOE Joint Genome Institute"/>
            <person name="David A.S."/>
            <person name="May G."/>
            <person name="Haridas S."/>
            <person name="Lim J."/>
            <person name="Wang M."/>
            <person name="Labutti K."/>
            <person name="Lipzen A."/>
            <person name="Barry K."/>
            <person name="Grigoriev I.V."/>
        </authorList>
    </citation>
    <scope>NUCLEOTIDE SEQUENCE [LARGE SCALE GENOMIC DNA]</scope>
    <source>
        <strain evidence="2">J235TASD1</strain>
    </source>
</reference>
<dbReference type="AlphaFoldDB" id="A0A136INP0"/>
<keyword evidence="2" id="KW-1185">Reference proteome</keyword>
<sequence length="84" mass="8830">MACPSAKLCPVHAHATAPGPLSCSPFRKGKKPLPALALGLPSLWSTLMYDMPPRSLLAVQIDQLPTCYESMAGSKPPLSGSLRA</sequence>